<feature type="compositionally biased region" description="Acidic residues" evidence="5">
    <location>
        <begin position="272"/>
        <end position="284"/>
    </location>
</feature>
<evidence type="ECO:0000313" key="7">
    <source>
        <dbReference type="Proteomes" id="UP000318571"/>
    </source>
</evidence>
<dbReference type="GO" id="GO:0003887">
    <property type="term" value="F:DNA-directed DNA polymerase activity"/>
    <property type="evidence" value="ECO:0007669"/>
    <property type="project" value="TreeGrafter"/>
</dbReference>
<gene>
    <name evidence="6" type="ORF">TCAL_01943</name>
</gene>
<dbReference type="Gene3D" id="3.90.1030.20">
    <property type="entry name" value="DNA polymerase delta, p66 (Cdc27) subunit, wHTH domain"/>
    <property type="match status" value="1"/>
</dbReference>
<dbReference type="PANTHER" id="PTHR17598:SF13">
    <property type="entry name" value="DNA POLYMERASE DELTA SUBUNIT 3"/>
    <property type="match status" value="1"/>
</dbReference>
<dbReference type="Proteomes" id="UP000318571">
    <property type="component" value="Chromosome 3"/>
</dbReference>
<dbReference type="OrthoDB" id="514823at2759"/>
<dbReference type="GO" id="GO:0006271">
    <property type="term" value="P:DNA strand elongation involved in DNA replication"/>
    <property type="evidence" value="ECO:0007669"/>
    <property type="project" value="TreeGrafter"/>
</dbReference>
<feature type="region of interest" description="Disordered" evidence="5">
    <location>
        <begin position="143"/>
        <end position="162"/>
    </location>
</feature>
<dbReference type="EMBL" id="VCGU01000007">
    <property type="protein sequence ID" value="TRY73785.1"/>
    <property type="molecule type" value="Genomic_DNA"/>
</dbReference>
<dbReference type="AlphaFoldDB" id="A0A553P7X0"/>
<comment type="subcellular location">
    <subcellularLocation>
        <location evidence="1">Nucleus</location>
    </subcellularLocation>
</comment>
<evidence type="ECO:0000256" key="1">
    <source>
        <dbReference type="ARBA" id="ARBA00004123"/>
    </source>
</evidence>
<proteinExistence type="predicted"/>
<evidence type="ECO:0000313" key="6">
    <source>
        <dbReference type="EMBL" id="TRY73785.1"/>
    </source>
</evidence>
<evidence type="ECO:0000256" key="4">
    <source>
        <dbReference type="ARBA" id="ARBA00023242"/>
    </source>
</evidence>
<dbReference type="GO" id="GO:0006297">
    <property type="term" value="P:nucleotide-excision repair, DNA gap filling"/>
    <property type="evidence" value="ECO:0007669"/>
    <property type="project" value="TreeGrafter"/>
</dbReference>
<reference evidence="6 7" key="1">
    <citation type="journal article" date="2018" name="Nat. Ecol. Evol.">
        <title>Genomic signatures of mitonuclear coevolution across populations of Tigriopus californicus.</title>
        <authorList>
            <person name="Barreto F.S."/>
            <person name="Watson E.T."/>
            <person name="Lima T.G."/>
            <person name="Willett C.S."/>
            <person name="Edmands S."/>
            <person name="Li W."/>
            <person name="Burton R.S."/>
        </authorList>
    </citation>
    <scope>NUCLEOTIDE SEQUENCE [LARGE SCALE GENOMIC DNA]</scope>
    <source>
        <strain evidence="6 7">San Diego</strain>
    </source>
</reference>
<keyword evidence="3" id="KW-0235">DNA replication</keyword>
<accession>A0A553P7X0</accession>
<feature type="compositionally biased region" description="Polar residues" evidence="5">
    <location>
        <begin position="314"/>
        <end position="324"/>
    </location>
</feature>
<feature type="region of interest" description="Disordered" evidence="5">
    <location>
        <begin position="199"/>
        <end position="409"/>
    </location>
</feature>
<dbReference type="STRING" id="6832.A0A553P7X0"/>
<feature type="region of interest" description="Disordered" evidence="5">
    <location>
        <begin position="168"/>
        <end position="187"/>
    </location>
</feature>
<keyword evidence="7" id="KW-1185">Reference proteome</keyword>
<feature type="compositionally biased region" description="Polar residues" evidence="5">
    <location>
        <begin position="335"/>
        <end position="346"/>
    </location>
</feature>
<evidence type="ECO:0000256" key="5">
    <source>
        <dbReference type="SAM" id="MobiDB-lite"/>
    </source>
</evidence>
<feature type="compositionally biased region" description="Low complexity" evidence="5">
    <location>
        <begin position="169"/>
        <end position="184"/>
    </location>
</feature>
<comment type="caution">
    <text evidence="6">The sequence shown here is derived from an EMBL/GenBank/DDBJ whole genome shotgun (WGS) entry which is preliminary data.</text>
</comment>
<dbReference type="GO" id="GO:1904161">
    <property type="term" value="P:DNA synthesis involved in UV-damage excision repair"/>
    <property type="evidence" value="ECO:0007669"/>
    <property type="project" value="TreeGrafter"/>
</dbReference>
<dbReference type="InterPro" id="IPR041913">
    <property type="entry name" value="POLD3_sf"/>
</dbReference>
<feature type="compositionally biased region" description="Pro residues" evidence="5">
    <location>
        <begin position="203"/>
        <end position="212"/>
    </location>
</feature>
<dbReference type="Pfam" id="PF09507">
    <property type="entry name" value="CDC27"/>
    <property type="match status" value="1"/>
</dbReference>
<sequence>MTSDDTAAIAALLGAWIWDENRVVTAKILARHRPIHINTAKRHLAHFAQQATAPLDVIYGLSGRVQNRRTVAWVSSADLARAQAAFQPLTSQYVEAVGRAGLITPHGLFTANRHAIHAQPHLNTYAAIHDRRCVPRASPILPSSVVSPTEPPTRQPSAVAGVAQASLTPAVSSPAGSSSVAPAGPKHRGRIAGLFAQAARAPRAPPPVPPPDSAAEELSPGQENRLNEAREAQKVSPEPAPTRSQKRGPQKSRPATASQSKRRRIKVMSDSDSSEAEVEPEPVELAEMPAPPQARLIESDDDDELIPPTPEPKSLSQPATTRSTAPGRRRVRRLVNQTFTDDQGFTVTKKAMESASETDDETSPNPSANSKDRPVLQPKNKQAPKSVVHEPGKVKQASIMNFFQKKTPK</sequence>
<organism evidence="6 7">
    <name type="scientific">Tigriopus californicus</name>
    <name type="common">Marine copepod</name>
    <dbReference type="NCBI Taxonomy" id="6832"/>
    <lineage>
        <taxon>Eukaryota</taxon>
        <taxon>Metazoa</taxon>
        <taxon>Ecdysozoa</taxon>
        <taxon>Arthropoda</taxon>
        <taxon>Crustacea</taxon>
        <taxon>Multicrustacea</taxon>
        <taxon>Hexanauplia</taxon>
        <taxon>Copepoda</taxon>
        <taxon>Harpacticoida</taxon>
        <taxon>Harpacticidae</taxon>
        <taxon>Tigriopus</taxon>
    </lineage>
</organism>
<keyword evidence="4" id="KW-0539">Nucleus</keyword>
<evidence type="ECO:0000256" key="3">
    <source>
        <dbReference type="ARBA" id="ARBA00022705"/>
    </source>
</evidence>
<dbReference type="GO" id="GO:0043625">
    <property type="term" value="C:delta DNA polymerase complex"/>
    <property type="evidence" value="ECO:0007669"/>
    <property type="project" value="InterPro"/>
</dbReference>
<evidence type="ECO:0000256" key="2">
    <source>
        <dbReference type="ARBA" id="ARBA00017589"/>
    </source>
</evidence>
<dbReference type="InterPro" id="IPR019038">
    <property type="entry name" value="POLD3"/>
</dbReference>
<protein>
    <recommendedName>
        <fullName evidence="2">DNA polymerase delta subunit 3</fullName>
    </recommendedName>
</protein>
<dbReference type="PANTHER" id="PTHR17598">
    <property type="entry name" value="DNA POLYMERASE DELTA SUBUNIT 3"/>
    <property type="match status" value="1"/>
</dbReference>
<name>A0A553P7X0_TIGCA</name>